<protein>
    <submittedName>
        <fullName evidence="2">Uncharacterized protein</fullName>
    </submittedName>
</protein>
<keyword evidence="3" id="KW-1185">Reference proteome</keyword>
<organism evidence="2 3">
    <name type="scientific">Pyronema omphalodes (strain CBS 100304)</name>
    <name type="common">Pyronema confluens</name>
    <dbReference type="NCBI Taxonomy" id="1076935"/>
    <lineage>
        <taxon>Eukaryota</taxon>
        <taxon>Fungi</taxon>
        <taxon>Dikarya</taxon>
        <taxon>Ascomycota</taxon>
        <taxon>Pezizomycotina</taxon>
        <taxon>Pezizomycetes</taxon>
        <taxon>Pezizales</taxon>
        <taxon>Pyronemataceae</taxon>
        <taxon>Pyronema</taxon>
    </lineage>
</organism>
<feature type="compositionally biased region" description="Polar residues" evidence="1">
    <location>
        <begin position="192"/>
        <end position="213"/>
    </location>
</feature>
<dbReference type="AlphaFoldDB" id="U4L629"/>
<evidence type="ECO:0000313" key="3">
    <source>
        <dbReference type="Proteomes" id="UP000018144"/>
    </source>
</evidence>
<name>U4L629_PYROM</name>
<evidence type="ECO:0000256" key="1">
    <source>
        <dbReference type="SAM" id="MobiDB-lite"/>
    </source>
</evidence>
<feature type="compositionally biased region" description="Polar residues" evidence="1">
    <location>
        <begin position="24"/>
        <end position="36"/>
    </location>
</feature>
<dbReference type="EMBL" id="HF935723">
    <property type="protein sequence ID" value="CCX12679.1"/>
    <property type="molecule type" value="Genomic_DNA"/>
</dbReference>
<feature type="region of interest" description="Disordered" evidence="1">
    <location>
        <begin position="1"/>
        <end position="38"/>
    </location>
</feature>
<dbReference type="Proteomes" id="UP000018144">
    <property type="component" value="Unassembled WGS sequence"/>
</dbReference>
<feature type="compositionally biased region" description="Low complexity" evidence="1">
    <location>
        <begin position="1"/>
        <end position="23"/>
    </location>
</feature>
<accession>U4L629</accession>
<feature type="region of interest" description="Disordered" evidence="1">
    <location>
        <begin position="442"/>
        <end position="466"/>
    </location>
</feature>
<feature type="region of interest" description="Disordered" evidence="1">
    <location>
        <begin position="326"/>
        <end position="348"/>
    </location>
</feature>
<proteinExistence type="predicted"/>
<feature type="region of interest" description="Disordered" evidence="1">
    <location>
        <begin position="191"/>
        <end position="224"/>
    </location>
</feature>
<reference evidence="2 3" key="1">
    <citation type="journal article" date="2013" name="PLoS Genet.">
        <title>The genome and development-dependent transcriptomes of Pyronema confluens: a window into fungal evolution.</title>
        <authorList>
            <person name="Traeger S."/>
            <person name="Altegoer F."/>
            <person name="Freitag M."/>
            <person name="Gabaldon T."/>
            <person name="Kempken F."/>
            <person name="Kumar A."/>
            <person name="Marcet-Houben M."/>
            <person name="Poggeler S."/>
            <person name="Stajich J.E."/>
            <person name="Nowrousian M."/>
        </authorList>
    </citation>
    <scope>NUCLEOTIDE SEQUENCE [LARGE SCALE GENOMIC DNA]</scope>
    <source>
        <strain evidence="3">CBS 100304</strain>
        <tissue evidence="2">Vegetative mycelium</tissue>
    </source>
</reference>
<sequence>MFHSLRSLRSSASSGSLGSPGSSNTPKASSIKSASTEDLDFSKAYSSRSGRVAYTSSTVSAPVFTPAPALPQSRSSRRFILTEFSPTDSIFSVSSRGSRGSIDSTSTDATECFEEDIADALNSHCDPTKRPVTPKHHSITVAGYLSKPLPPLPDLDREDMKELALSEDDEACFMANLAFYPDVVVPGLNIARNPQDSPETQSLLVRTKSNSSADTQETLEDTELDDDGTAVTRCQGEACRSVRHHEGCAFEATCHDELHCPPSRKTMHIGMKITSSPLANSETSSMYSTSSYSSVDEAIDGLEEMSAYEADDDMCPSYHSRLRAINDDGDIDSSSDSDSDDMDFDPLDESDVHPLLRRYRPSWTSYADIEMMPTIMEADEDRADAKEKEAWWKLETENLGLLRLRMEMRRPRIRALPSLERMRNDKNEAWKKNWAAWQAWSESGATDEEVDMVDPRRGDGDGLESPNWRVLV</sequence>
<gene>
    <name evidence="2" type="ORF">PCON_12273</name>
</gene>
<evidence type="ECO:0000313" key="2">
    <source>
        <dbReference type="EMBL" id="CCX12679.1"/>
    </source>
</evidence>
<feature type="compositionally biased region" description="Acidic residues" evidence="1">
    <location>
        <begin position="327"/>
        <end position="348"/>
    </location>
</feature>
<dbReference type="OrthoDB" id="10659793at2759"/>